<organism evidence="1 2">
    <name type="scientific">Nephila pilipes</name>
    <name type="common">Giant wood spider</name>
    <name type="synonym">Nephila maculata</name>
    <dbReference type="NCBI Taxonomy" id="299642"/>
    <lineage>
        <taxon>Eukaryota</taxon>
        <taxon>Metazoa</taxon>
        <taxon>Ecdysozoa</taxon>
        <taxon>Arthropoda</taxon>
        <taxon>Chelicerata</taxon>
        <taxon>Arachnida</taxon>
        <taxon>Araneae</taxon>
        <taxon>Araneomorphae</taxon>
        <taxon>Entelegynae</taxon>
        <taxon>Araneoidea</taxon>
        <taxon>Nephilidae</taxon>
        <taxon>Nephila</taxon>
    </lineage>
</organism>
<proteinExistence type="predicted"/>
<dbReference type="Proteomes" id="UP000887013">
    <property type="component" value="Unassembled WGS sequence"/>
</dbReference>
<evidence type="ECO:0000313" key="2">
    <source>
        <dbReference type="Proteomes" id="UP000887013"/>
    </source>
</evidence>
<dbReference type="AlphaFoldDB" id="A0A8X6U0Y3"/>
<reference evidence="1" key="1">
    <citation type="submission" date="2020-08" db="EMBL/GenBank/DDBJ databases">
        <title>Multicomponent nature underlies the extraordinary mechanical properties of spider dragline silk.</title>
        <authorList>
            <person name="Kono N."/>
            <person name="Nakamura H."/>
            <person name="Mori M."/>
            <person name="Yoshida Y."/>
            <person name="Ohtoshi R."/>
            <person name="Malay A.D."/>
            <person name="Moran D.A.P."/>
            <person name="Tomita M."/>
            <person name="Numata K."/>
            <person name="Arakawa K."/>
        </authorList>
    </citation>
    <scope>NUCLEOTIDE SEQUENCE</scope>
</reference>
<accession>A0A8X6U0Y3</accession>
<comment type="caution">
    <text evidence="1">The sequence shown here is derived from an EMBL/GenBank/DDBJ whole genome shotgun (WGS) entry which is preliminary data.</text>
</comment>
<protein>
    <submittedName>
        <fullName evidence="1">Uncharacterized protein</fullName>
    </submittedName>
</protein>
<sequence>WTNELGGGVPCHSPDCTLSQNSPFLQTTILLTRFQPITGQCVRYCLSELVVCQCRGDQL</sequence>
<dbReference type="EMBL" id="BMAW01115679">
    <property type="protein sequence ID" value="GFT67128.1"/>
    <property type="molecule type" value="Genomic_DNA"/>
</dbReference>
<keyword evidence="2" id="KW-1185">Reference proteome</keyword>
<evidence type="ECO:0000313" key="1">
    <source>
        <dbReference type="EMBL" id="GFT67128.1"/>
    </source>
</evidence>
<name>A0A8X6U0Y3_NEPPI</name>
<gene>
    <name evidence="1" type="ORF">NPIL_222601</name>
</gene>
<feature type="non-terminal residue" evidence="1">
    <location>
        <position position="1"/>
    </location>
</feature>